<dbReference type="PANTHER" id="PTHR10819">
    <property type="entry name" value="PHOSPHOTRIESTERASE-RELATED"/>
    <property type="match status" value="1"/>
</dbReference>
<evidence type="ECO:0000313" key="6">
    <source>
        <dbReference type="Proteomes" id="UP000001626"/>
    </source>
</evidence>
<reference evidence="5 6" key="1">
    <citation type="submission" date="2010-08" db="EMBL/GenBank/DDBJ databases">
        <title>Complete sequence of Thermoanaerobacterium thermosaccharolyticum DSM 571.</title>
        <authorList>
            <consortium name="US DOE Joint Genome Institute"/>
            <person name="Lucas S."/>
            <person name="Copeland A."/>
            <person name="Lapidus A."/>
            <person name="Cheng J.-F."/>
            <person name="Bruce D."/>
            <person name="Goodwin L."/>
            <person name="Pitluck S."/>
            <person name="Teshima H."/>
            <person name="Detter J.C."/>
            <person name="Han C."/>
            <person name="Tapia R."/>
            <person name="Land M."/>
            <person name="Hauser L."/>
            <person name="Chang Y.-J."/>
            <person name="Jeffries C."/>
            <person name="Kyrpides N."/>
            <person name="Ivanova N."/>
            <person name="Mikhailova N."/>
            <person name="Hemme C.L."/>
            <person name="Woyke T."/>
        </authorList>
    </citation>
    <scope>NUCLEOTIDE SEQUENCE [LARGE SCALE GENOMIC DNA]</scope>
    <source>
        <strain evidence="6">ATCC 7956 / DSM 571 / NCIMB 9385 / NCA 3814 / NCTC 13789 / WDCM 00135 / 2032</strain>
    </source>
</reference>
<comment type="caution">
    <text evidence="4">Lacks conserved residue(s) required for the propagation of feature annotation.</text>
</comment>
<dbReference type="Proteomes" id="UP000001626">
    <property type="component" value="Chromosome"/>
</dbReference>
<dbReference type="PROSITE" id="PS51347">
    <property type="entry name" value="PHOSPHOTRIESTERASE_2"/>
    <property type="match status" value="1"/>
</dbReference>
<accession>D9TQG2</accession>
<comment type="similarity">
    <text evidence="4">Belongs to the metallo-dependent hydrolases superfamily. Phosphotriesterase family.</text>
</comment>
<feature type="binding site" evidence="3">
    <location>
        <position position="192"/>
    </location>
    <ligand>
        <name>a divalent metal cation</name>
        <dbReference type="ChEBI" id="CHEBI:60240"/>
        <label>2</label>
    </ligand>
</feature>
<dbReference type="EMBL" id="CP002171">
    <property type="protein sequence ID" value="ADL69196.1"/>
    <property type="molecule type" value="Genomic_DNA"/>
</dbReference>
<gene>
    <name evidence="5" type="ordered locus">Tthe_1691</name>
</gene>
<dbReference type="AlphaFoldDB" id="D9TQG2"/>
<dbReference type="RefSeq" id="WP_013298162.1">
    <property type="nucleotide sequence ID" value="NC_014410.1"/>
</dbReference>
<keyword evidence="2" id="KW-0378">Hydrolase</keyword>
<keyword evidence="6" id="KW-1185">Reference proteome</keyword>
<evidence type="ECO:0000256" key="4">
    <source>
        <dbReference type="PROSITE-ProRule" id="PRU00679"/>
    </source>
</evidence>
<dbReference type="PROSITE" id="PS01322">
    <property type="entry name" value="PHOSPHOTRIESTERASE_1"/>
    <property type="match status" value="1"/>
</dbReference>
<dbReference type="OrthoDB" id="105927at2"/>
<feature type="binding site" evidence="3">
    <location>
        <position position="249"/>
    </location>
    <ligand>
        <name>a divalent metal cation</name>
        <dbReference type="ChEBI" id="CHEBI:60240"/>
        <label>1</label>
    </ligand>
</feature>
<proteinExistence type="inferred from homology"/>
<organism evidence="5 6">
    <name type="scientific">Thermoanaerobacterium thermosaccharolyticum (strain ATCC 7956 / DSM 571 / NCIMB 9385 / NCA 3814 / NCTC 13789 / WDCM 00135 / 2032)</name>
    <name type="common">Clostridium thermosaccharolyticum</name>
    <dbReference type="NCBI Taxonomy" id="580327"/>
    <lineage>
        <taxon>Bacteria</taxon>
        <taxon>Bacillati</taxon>
        <taxon>Bacillota</taxon>
        <taxon>Clostridia</taxon>
        <taxon>Thermoanaerobacterales</taxon>
        <taxon>Thermoanaerobacteraceae</taxon>
        <taxon>Thermoanaerobacterium</taxon>
    </lineage>
</organism>
<dbReference type="PIRSF" id="PIRSF016839">
    <property type="entry name" value="PhP"/>
    <property type="match status" value="1"/>
</dbReference>
<evidence type="ECO:0000256" key="2">
    <source>
        <dbReference type="ARBA" id="ARBA00022801"/>
    </source>
</evidence>
<comment type="cofactor">
    <cofactor evidence="3">
        <name>a divalent metal cation</name>
        <dbReference type="ChEBI" id="CHEBI:60240"/>
    </cofactor>
    <text evidence="3">Binds 2 divalent metal cations per subunit.</text>
</comment>
<protein>
    <submittedName>
        <fullName evidence="5">Aryldialkylphosphatase</fullName>
    </submittedName>
</protein>
<feature type="binding site" evidence="3">
    <location>
        <position position="164"/>
    </location>
    <ligand>
        <name>a divalent metal cation</name>
        <dbReference type="ChEBI" id="CHEBI:60240"/>
        <label>2</label>
    </ligand>
</feature>
<dbReference type="GO" id="GO:0016788">
    <property type="term" value="F:hydrolase activity, acting on ester bonds"/>
    <property type="evidence" value="ECO:0007669"/>
    <property type="project" value="InterPro"/>
</dbReference>
<evidence type="ECO:0000256" key="1">
    <source>
        <dbReference type="ARBA" id="ARBA00022723"/>
    </source>
</evidence>
<dbReference type="PANTHER" id="PTHR10819:SF3">
    <property type="entry name" value="PHOSPHOTRIESTERASE-RELATED PROTEIN"/>
    <property type="match status" value="1"/>
</dbReference>
<dbReference type="Gene3D" id="3.20.20.140">
    <property type="entry name" value="Metal-dependent hydrolases"/>
    <property type="match status" value="1"/>
</dbReference>
<dbReference type="eggNOG" id="COG1735">
    <property type="taxonomic scope" value="Bacteria"/>
</dbReference>
<feature type="binding site" evidence="3">
    <location>
        <position position="20"/>
    </location>
    <ligand>
        <name>a divalent metal cation</name>
        <dbReference type="ChEBI" id="CHEBI:60240"/>
        <label>1</label>
    </ligand>
</feature>
<dbReference type="GO" id="GO:0008270">
    <property type="term" value="F:zinc ion binding"/>
    <property type="evidence" value="ECO:0007669"/>
    <property type="project" value="InterPro"/>
</dbReference>
<dbReference type="SUPFAM" id="SSF51556">
    <property type="entry name" value="Metallo-dependent hydrolases"/>
    <property type="match status" value="1"/>
</dbReference>
<dbReference type="InterPro" id="IPR032466">
    <property type="entry name" value="Metal_Hydrolase"/>
</dbReference>
<feature type="binding site" evidence="3">
    <location>
        <position position="131"/>
    </location>
    <ligand>
        <name>a divalent metal cation</name>
        <dbReference type="ChEBI" id="CHEBI:60240"/>
        <label>2</label>
    </ligand>
</feature>
<evidence type="ECO:0000313" key="5">
    <source>
        <dbReference type="EMBL" id="ADL69196.1"/>
    </source>
</evidence>
<sequence>MILDNKSKFKNMGNTLIHEHLTVDLSTVKGDNDTNLDDLNAMIDDLKELKNNGINTIIDVTNIGMGRNVRKIKYISEKSGINVILSTGFYKDPFLPDNVVEKSVNELSRILVDEILNGIDETEFKASVIGEIGTSKDNIKDIEKKVFIAASIAHNETGAPIITHTTLGKLGLEQLQIFKNMNVNLEKVVIGHVDLNPDLDYYLKLLDNGCYIAFDTIGKNNYQPDEIRAKFIKSLIDKGYTKKLLLSLDITRKSHLKYYGGYGHSYICDKFIPILTSNGVSDENIKTILYDNPITLIGG</sequence>
<dbReference type="Pfam" id="PF02126">
    <property type="entry name" value="PTE"/>
    <property type="match status" value="1"/>
</dbReference>
<dbReference type="GeneID" id="93864520"/>
<dbReference type="STRING" id="580327.Tthe_1691"/>
<dbReference type="HOGENOM" id="CLU_054760_1_1_9"/>
<evidence type="ECO:0000256" key="3">
    <source>
        <dbReference type="PIRSR" id="PIRSR601559-52"/>
    </source>
</evidence>
<dbReference type="KEGG" id="ttm:Tthe_1691"/>
<dbReference type="InterPro" id="IPR001559">
    <property type="entry name" value="Phosphotriesterase"/>
</dbReference>
<dbReference type="CDD" id="cd00530">
    <property type="entry name" value="PTE"/>
    <property type="match status" value="1"/>
</dbReference>
<keyword evidence="1 3" id="KW-0479">Metal-binding</keyword>
<dbReference type="InterPro" id="IPR017947">
    <property type="entry name" value="AryldialkylPase_Zn-BS"/>
</dbReference>
<name>D9TQG2_THETC</name>
<feature type="binding site" evidence="3">
    <location>
        <position position="18"/>
    </location>
    <ligand>
        <name>a divalent metal cation</name>
        <dbReference type="ChEBI" id="CHEBI:60240"/>
        <label>1</label>
    </ligand>
</feature>
<feature type="binding site" evidence="3">
    <location>
        <position position="131"/>
    </location>
    <ligand>
        <name>a divalent metal cation</name>
        <dbReference type="ChEBI" id="CHEBI:60240"/>
        <label>1</label>
    </ligand>
</feature>